<dbReference type="EMBL" id="MPRJ01000114">
    <property type="protein sequence ID" value="OOZ34315.1"/>
    <property type="molecule type" value="Genomic_DNA"/>
</dbReference>
<reference evidence="2 3" key="1">
    <citation type="submission" date="2016-11" db="EMBL/GenBank/DDBJ databases">
        <title>Mixed transmission modes and dynamic genome evolution in an obligate animal-bacterial symbiosis.</title>
        <authorList>
            <person name="Russell S.L."/>
            <person name="Corbett-Detig R.B."/>
            <person name="Cavanaugh C.M."/>
        </authorList>
    </citation>
    <scope>NUCLEOTIDE SEQUENCE [LARGE SCALE GENOMIC DNA]</scope>
    <source>
        <strain evidence="2">Se-Cadez</strain>
    </source>
</reference>
<dbReference type="AlphaFoldDB" id="A0A1T2KNA3"/>
<evidence type="ECO:0000259" key="1">
    <source>
        <dbReference type="PROSITE" id="PS51833"/>
    </source>
</evidence>
<name>A0A1T2KNA3_9GAMM</name>
<accession>A0A1T2KNA3</accession>
<organism evidence="2 3">
    <name type="scientific">Solemya velesiana gill symbiont</name>
    <dbReference type="NCBI Taxonomy" id="1918948"/>
    <lineage>
        <taxon>Bacteria</taxon>
        <taxon>Pseudomonadati</taxon>
        <taxon>Pseudomonadota</taxon>
        <taxon>Gammaproteobacteria</taxon>
        <taxon>sulfur-oxidizing symbionts</taxon>
    </lineage>
</organism>
<evidence type="ECO:0000313" key="3">
    <source>
        <dbReference type="Proteomes" id="UP000190896"/>
    </source>
</evidence>
<dbReference type="PANTHER" id="PTHR33525">
    <property type="match status" value="1"/>
</dbReference>
<sequence length="254" mass="28622">MGTFWKQSLTCAHMMKSLAKLTEYEPVDEAYVTGLLHNLGQLVYLKAHSNEYPELLQQANTDEELDSQERERYGATGIEVGAYLLNQWTTDSFVSDAILFQHEPAERIHDAQPLIKLLNLAHKLSDGGVAEEKLLEEADLLYGLTQPMLDELQASVRQQVLETAKTYGIKITLQDNKEVVQNVDDEAARIELAKLTRGFALLGGQQEIPQTPEDEAGLWRGLLRDLGLLFGFNDTIAFKYDKDSGQLHLSNYLR</sequence>
<gene>
    <name evidence="2" type="ORF">BOW51_12225</name>
</gene>
<feature type="domain" description="HDOD" evidence="1">
    <location>
        <begin position="1"/>
        <end position="104"/>
    </location>
</feature>
<dbReference type="PANTHER" id="PTHR33525:SF3">
    <property type="entry name" value="RIBONUCLEASE Y"/>
    <property type="match status" value="1"/>
</dbReference>
<proteinExistence type="predicted"/>
<evidence type="ECO:0000313" key="2">
    <source>
        <dbReference type="EMBL" id="OOZ34315.1"/>
    </source>
</evidence>
<dbReference type="InterPro" id="IPR013976">
    <property type="entry name" value="HDOD"/>
</dbReference>
<dbReference type="Pfam" id="PF08668">
    <property type="entry name" value="HDOD"/>
    <property type="match status" value="1"/>
</dbReference>
<dbReference type="InterPro" id="IPR052340">
    <property type="entry name" value="RNase_Y/CdgJ"/>
</dbReference>
<dbReference type="RefSeq" id="WP_078488281.1">
    <property type="nucleotide sequence ID" value="NZ_MPRJ01000114.1"/>
</dbReference>
<dbReference type="PROSITE" id="PS51833">
    <property type="entry name" value="HDOD"/>
    <property type="match status" value="1"/>
</dbReference>
<protein>
    <recommendedName>
        <fullName evidence="1">HDOD domain-containing protein</fullName>
    </recommendedName>
</protein>
<dbReference type="Gene3D" id="1.10.3210.10">
    <property type="entry name" value="Hypothetical protein af1432"/>
    <property type="match status" value="1"/>
</dbReference>
<dbReference type="SUPFAM" id="SSF109604">
    <property type="entry name" value="HD-domain/PDEase-like"/>
    <property type="match status" value="1"/>
</dbReference>
<dbReference type="Proteomes" id="UP000190896">
    <property type="component" value="Unassembled WGS sequence"/>
</dbReference>
<comment type="caution">
    <text evidence="2">The sequence shown here is derived from an EMBL/GenBank/DDBJ whole genome shotgun (WGS) entry which is preliminary data.</text>
</comment>
<dbReference type="OrthoDB" id="9770715at2"/>
<keyword evidence="3" id="KW-1185">Reference proteome</keyword>